<dbReference type="GO" id="GO:0004089">
    <property type="term" value="F:carbonate dehydratase activity"/>
    <property type="evidence" value="ECO:0007669"/>
    <property type="project" value="UniProtKB-UniRule"/>
</dbReference>
<evidence type="ECO:0000256" key="8">
    <source>
        <dbReference type="RuleBase" id="RU367011"/>
    </source>
</evidence>
<protein>
    <recommendedName>
        <fullName evidence="3 8">Carbonic anhydrase</fullName>
        <ecNumber evidence="3 8">4.2.1.1</ecNumber>
    </recommendedName>
</protein>
<dbReference type="PROSITE" id="PS00162">
    <property type="entry name" value="ALPHA_CA_1"/>
    <property type="match status" value="1"/>
</dbReference>
<name>A0AAV2AZ34_9ARAC</name>
<dbReference type="Proteomes" id="UP001497382">
    <property type="component" value="Unassembled WGS sequence"/>
</dbReference>
<dbReference type="GO" id="GO:0008270">
    <property type="term" value="F:zinc ion binding"/>
    <property type="evidence" value="ECO:0007669"/>
    <property type="project" value="UniProtKB-UniRule"/>
</dbReference>
<dbReference type="InterPro" id="IPR001148">
    <property type="entry name" value="CA_dom"/>
</dbReference>
<evidence type="ECO:0000256" key="6">
    <source>
        <dbReference type="ARBA" id="ARBA00023239"/>
    </source>
</evidence>
<organism evidence="10 11">
    <name type="scientific">Larinioides sclopetarius</name>
    <dbReference type="NCBI Taxonomy" id="280406"/>
    <lineage>
        <taxon>Eukaryota</taxon>
        <taxon>Metazoa</taxon>
        <taxon>Ecdysozoa</taxon>
        <taxon>Arthropoda</taxon>
        <taxon>Chelicerata</taxon>
        <taxon>Arachnida</taxon>
        <taxon>Araneae</taxon>
        <taxon>Araneomorphae</taxon>
        <taxon>Entelegynae</taxon>
        <taxon>Araneoidea</taxon>
        <taxon>Araneidae</taxon>
        <taxon>Larinioides</taxon>
    </lineage>
</organism>
<dbReference type="EC" id="4.2.1.1" evidence="3 8"/>
<evidence type="ECO:0000256" key="7">
    <source>
        <dbReference type="ARBA" id="ARBA00048348"/>
    </source>
</evidence>
<gene>
    <name evidence="10" type="ORF">LARSCL_LOCUS15842</name>
</gene>
<feature type="chain" id="PRO_5043101744" description="Carbonic anhydrase" evidence="8">
    <location>
        <begin position="22"/>
        <end position="283"/>
    </location>
</feature>
<dbReference type="InterPro" id="IPR036398">
    <property type="entry name" value="CA_dom_sf"/>
</dbReference>
<dbReference type="CDD" id="cd00326">
    <property type="entry name" value="alpha_CA"/>
    <property type="match status" value="1"/>
</dbReference>
<keyword evidence="8" id="KW-0732">Signal</keyword>
<evidence type="ECO:0000259" key="9">
    <source>
        <dbReference type="PROSITE" id="PS51144"/>
    </source>
</evidence>
<comment type="caution">
    <text evidence="10">The sequence shown here is derived from an EMBL/GenBank/DDBJ whole genome shotgun (WGS) entry which is preliminary data.</text>
</comment>
<dbReference type="PANTHER" id="PTHR18952:SF265">
    <property type="entry name" value="CARBONIC ANHYDRASE"/>
    <property type="match status" value="1"/>
</dbReference>
<keyword evidence="4 8" id="KW-0479">Metal-binding</keyword>
<dbReference type="PANTHER" id="PTHR18952">
    <property type="entry name" value="CARBONIC ANHYDRASE"/>
    <property type="match status" value="1"/>
</dbReference>
<evidence type="ECO:0000256" key="1">
    <source>
        <dbReference type="ARBA" id="ARBA00002904"/>
    </source>
</evidence>
<dbReference type="Pfam" id="PF00194">
    <property type="entry name" value="Carb_anhydrase"/>
    <property type="match status" value="1"/>
</dbReference>
<feature type="signal peptide" evidence="8">
    <location>
        <begin position="1"/>
        <end position="21"/>
    </location>
</feature>
<accession>A0AAV2AZ34</accession>
<dbReference type="Gene3D" id="3.10.200.10">
    <property type="entry name" value="Alpha carbonic anhydrase"/>
    <property type="match status" value="1"/>
</dbReference>
<comment type="catalytic activity">
    <reaction evidence="7 8">
        <text>hydrogencarbonate + H(+) = CO2 + H2O</text>
        <dbReference type="Rhea" id="RHEA:10748"/>
        <dbReference type="ChEBI" id="CHEBI:15377"/>
        <dbReference type="ChEBI" id="CHEBI:15378"/>
        <dbReference type="ChEBI" id="CHEBI:16526"/>
        <dbReference type="ChEBI" id="CHEBI:17544"/>
        <dbReference type="EC" id="4.2.1.1"/>
    </reaction>
</comment>
<evidence type="ECO:0000256" key="5">
    <source>
        <dbReference type="ARBA" id="ARBA00022833"/>
    </source>
</evidence>
<feature type="domain" description="Alpha-carbonic anhydrase" evidence="9">
    <location>
        <begin position="32"/>
        <end position="282"/>
    </location>
</feature>
<proteinExistence type="inferred from homology"/>
<keyword evidence="6 8" id="KW-0456">Lyase</keyword>
<dbReference type="InterPro" id="IPR018338">
    <property type="entry name" value="Carbonic_anhydrase_a-class_CS"/>
</dbReference>
<dbReference type="PROSITE" id="PS51144">
    <property type="entry name" value="ALPHA_CA_2"/>
    <property type="match status" value="1"/>
</dbReference>
<dbReference type="SMART" id="SM01057">
    <property type="entry name" value="Carb_anhydrase"/>
    <property type="match status" value="1"/>
</dbReference>
<keyword evidence="11" id="KW-1185">Reference proteome</keyword>
<dbReference type="InterPro" id="IPR023561">
    <property type="entry name" value="Carbonic_anhydrase_a-class"/>
</dbReference>
<reference evidence="10 11" key="1">
    <citation type="submission" date="2024-04" db="EMBL/GenBank/DDBJ databases">
        <authorList>
            <person name="Rising A."/>
            <person name="Reimegard J."/>
            <person name="Sonavane S."/>
            <person name="Akerstrom W."/>
            <person name="Nylinder S."/>
            <person name="Hedman E."/>
            <person name="Kallberg Y."/>
        </authorList>
    </citation>
    <scope>NUCLEOTIDE SEQUENCE [LARGE SCALE GENOMIC DNA]</scope>
</reference>
<dbReference type="AlphaFoldDB" id="A0AAV2AZ34"/>
<comment type="similarity">
    <text evidence="2 8">Belongs to the alpha-carbonic anhydrase family.</text>
</comment>
<dbReference type="SUPFAM" id="SSF51069">
    <property type="entry name" value="Carbonic anhydrase"/>
    <property type="match status" value="1"/>
</dbReference>
<sequence length="283" mass="31450">MHSTTFLLLTGALVLPYFTEGAVIGCAADDEEPWSYHGKTNGPSAWGETFSSCYGSNQSPIAIKTDETVIDADAGKLEMKNFGIPITKATIINNGHSAQITPKDDVARTIEVKGSVYTFQQLHFHWGSRYDQGSEHTLNGQRYALEAHFVHTNKDNAIAVVGVFFQESTHNNEGFQPIGDVLPSIPFKNDFSDLQMDLVLDELLPNNPSDYYHYDGSLTTPGCNEGVAWFILKGIKEIGDQQITELRNLYSTTKDQDYAGCKIVDNYRPLQPLNDRIVFETSN</sequence>
<dbReference type="EMBL" id="CAXIEN010000245">
    <property type="protein sequence ID" value="CAL1289288.1"/>
    <property type="molecule type" value="Genomic_DNA"/>
</dbReference>
<comment type="function">
    <text evidence="1 8">Reversible hydration of carbon dioxide.</text>
</comment>
<evidence type="ECO:0000313" key="10">
    <source>
        <dbReference type="EMBL" id="CAL1289288.1"/>
    </source>
</evidence>
<comment type="cofactor">
    <cofactor evidence="8">
        <name>Zn(2+)</name>
        <dbReference type="ChEBI" id="CHEBI:29105"/>
    </cofactor>
</comment>
<evidence type="ECO:0000256" key="4">
    <source>
        <dbReference type="ARBA" id="ARBA00022723"/>
    </source>
</evidence>
<evidence type="ECO:0000256" key="3">
    <source>
        <dbReference type="ARBA" id="ARBA00012925"/>
    </source>
</evidence>
<evidence type="ECO:0000313" key="11">
    <source>
        <dbReference type="Proteomes" id="UP001497382"/>
    </source>
</evidence>
<keyword evidence="5 8" id="KW-0862">Zinc</keyword>
<evidence type="ECO:0000256" key="2">
    <source>
        <dbReference type="ARBA" id="ARBA00010718"/>
    </source>
</evidence>